<dbReference type="PANTHER" id="PTHR23070">
    <property type="entry name" value="BCS1 AAA-TYPE ATPASE"/>
    <property type="match status" value="1"/>
</dbReference>
<evidence type="ECO:0000256" key="2">
    <source>
        <dbReference type="ARBA" id="ARBA00007448"/>
    </source>
</evidence>
<dbReference type="InterPro" id="IPR025753">
    <property type="entry name" value="AAA_N_dom"/>
</dbReference>
<dbReference type="Pfam" id="PF25568">
    <property type="entry name" value="AAA_lid_At3g28540"/>
    <property type="match status" value="1"/>
</dbReference>
<keyword evidence="4" id="KW-0460">Magnesium</keyword>
<reference evidence="8 9" key="1">
    <citation type="journal article" date="2018" name="PLoS Genet.">
        <title>Population sequencing reveals clonal diversity and ancestral inbreeding in the grapevine cultivar Chardonnay.</title>
        <authorList>
            <person name="Roach M.J."/>
            <person name="Johnson D.L."/>
            <person name="Bohlmann J."/>
            <person name="van Vuuren H.J."/>
            <person name="Jones S.J."/>
            <person name="Pretorius I.S."/>
            <person name="Schmidt S.A."/>
            <person name="Borneman A.R."/>
        </authorList>
    </citation>
    <scope>NUCLEOTIDE SEQUENCE [LARGE SCALE GENOMIC DNA]</scope>
    <source>
        <strain evidence="9">cv. Chardonnay</strain>
        <tissue evidence="8">Leaf</tissue>
    </source>
</reference>
<dbReference type="SMART" id="SM00382">
    <property type="entry name" value="AAA"/>
    <property type="match status" value="1"/>
</dbReference>
<comment type="similarity">
    <text evidence="2">Belongs to the AAA ATPase family. BCS1 subfamily.</text>
</comment>
<evidence type="ECO:0000256" key="3">
    <source>
        <dbReference type="ARBA" id="ARBA00022801"/>
    </source>
</evidence>
<evidence type="ECO:0000259" key="7">
    <source>
        <dbReference type="SMART" id="SM00382"/>
    </source>
</evidence>
<dbReference type="InterPro" id="IPR027417">
    <property type="entry name" value="P-loop_NTPase"/>
</dbReference>
<proteinExistence type="inferred from homology"/>
<dbReference type="Pfam" id="PF14363">
    <property type="entry name" value="AAA_assoc"/>
    <property type="match status" value="1"/>
</dbReference>
<dbReference type="GO" id="GO:0006950">
    <property type="term" value="P:response to stress"/>
    <property type="evidence" value="ECO:0007669"/>
    <property type="project" value="UniProtKB-ARBA"/>
</dbReference>
<dbReference type="EMBL" id="QGNW01001393">
    <property type="protein sequence ID" value="RVW42784.1"/>
    <property type="molecule type" value="Genomic_DNA"/>
</dbReference>
<feature type="compositionally biased region" description="Acidic residues" evidence="6">
    <location>
        <begin position="331"/>
        <end position="340"/>
    </location>
</feature>
<dbReference type="Gene3D" id="3.40.50.300">
    <property type="entry name" value="P-loop containing nucleotide triphosphate hydrolases"/>
    <property type="match status" value="1"/>
</dbReference>
<feature type="region of interest" description="Disordered" evidence="6">
    <location>
        <begin position="329"/>
        <end position="354"/>
    </location>
</feature>
<evidence type="ECO:0000313" key="8">
    <source>
        <dbReference type="EMBL" id="RVW42784.1"/>
    </source>
</evidence>
<comment type="caution">
    <text evidence="8">The sequence shown here is derived from an EMBL/GenBank/DDBJ whole genome shotgun (WGS) entry which is preliminary data.</text>
</comment>
<evidence type="ECO:0000256" key="5">
    <source>
        <dbReference type="ARBA" id="ARBA00049360"/>
    </source>
</evidence>
<dbReference type="InterPro" id="IPR003593">
    <property type="entry name" value="AAA+_ATPase"/>
</dbReference>
<feature type="domain" description="AAA+ ATPase" evidence="7">
    <location>
        <begin position="259"/>
        <end position="420"/>
    </location>
</feature>
<organism evidence="8 9">
    <name type="scientific">Vitis vinifera</name>
    <name type="common">Grape</name>
    <dbReference type="NCBI Taxonomy" id="29760"/>
    <lineage>
        <taxon>Eukaryota</taxon>
        <taxon>Viridiplantae</taxon>
        <taxon>Streptophyta</taxon>
        <taxon>Embryophyta</taxon>
        <taxon>Tracheophyta</taxon>
        <taxon>Spermatophyta</taxon>
        <taxon>Magnoliopsida</taxon>
        <taxon>eudicotyledons</taxon>
        <taxon>Gunneridae</taxon>
        <taxon>Pentapetalae</taxon>
        <taxon>rosids</taxon>
        <taxon>Vitales</taxon>
        <taxon>Vitaceae</taxon>
        <taxon>Viteae</taxon>
        <taxon>Vitis</taxon>
    </lineage>
</organism>
<evidence type="ECO:0000256" key="1">
    <source>
        <dbReference type="ARBA" id="ARBA00001946"/>
    </source>
</evidence>
<dbReference type="InterPro" id="IPR058017">
    <property type="entry name" value="At3g28540-like_C"/>
</dbReference>
<dbReference type="AlphaFoldDB" id="A0A438E573"/>
<comment type="cofactor">
    <cofactor evidence="1">
        <name>Mg(2+)</name>
        <dbReference type="ChEBI" id="CHEBI:18420"/>
    </cofactor>
</comment>
<dbReference type="Pfam" id="PF00004">
    <property type="entry name" value="AAA"/>
    <property type="match status" value="1"/>
</dbReference>
<dbReference type="SUPFAM" id="SSF52540">
    <property type="entry name" value="P-loop containing nucleoside triphosphate hydrolases"/>
    <property type="match status" value="1"/>
</dbReference>
<dbReference type="InterPro" id="IPR050747">
    <property type="entry name" value="Mitochondrial_chaperone_BCS1"/>
</dbReference>
<gene>
    <name evidence="8" type="primary">VvCHDh000642_9</name>
    <name evidence="8" type="ORF">CK203_079895</name>
</gene>
<evidence type="ECO:0000313" key="9">
    <source>
        <dbReference type="Proteomes" id="UP000288805"/>
    </source>
</evidence>
<name>A0A438E573_VITVI</name>
<evidence type="ECO:0000256" key="6">
    <source>
        <dbReference type="SAM" id="MobiDB-lite"/>
    </source>
</evidence>
<dbReference type="GO" id="GO:0005524">
    <property type="term" value="F:ATP binding"/>
    <property type="evidence" value="ECO:0007669"/>
    <property type="project" value="InterPro"/>
</dbReference>
<evidence type="ECO:0000256" key="4">
    <source>
        <dbReference type="ARBA" id="ARBA00022842"/>
    </source>
</evidence>
<keyword evidence="3" id="KW-0378">Hydrolase</keyword>
<dbReference type="Proteomes" id="UP000288805">
    <property type="component" value="Unassembled WGS sequence"/>
</dbReference>
<accession>A0A438E573</accession>
<dbReference type="InterPro" id="IPR003959">
    <property type="entry name" value="ATPase_AAA_core"/>
</dbReference>
<dbReference type="GO" id="GO:0016887">
    <property type="term" value="F:ATP hydrolysis activity"/>
    <property type="evidence" value="ECO:0007669"/>
    <property type="project" value="InterPro"/>
</dbReference>
<comment type="catalytic activity">
    <reaction evidence="5">
        <text>ATP + H2O = ADP + phosphate + H(+)</text>
        <dbReference type="Rhea" id="RHEA:13065"/>
        <dbReference type="ChEBI" id="CHEBI:15377"/>
        <dbReference type="ChEBI" id="CHEBI:15378"/>
        <dbReference type="ChEBI" id="CHEBI:30616"/>
        <dbReference type="ChEBI" id="CHEBI:43474"/>
        <dbReference type="ChEBI" id="CHEBI:456216"/>
    </reaction>
</comment>
<dbReference type="Gene3D" id="6.10.280.40">
    <property type="match status" value="1"/>
</dbReference>
<sequence>MSSLPNGERAATVLSAAASLAASAMLFRTIASDLVPGEVHGYFSSTLHNIFRYLSSQHTIIIEEFKGNEVQGHTVNELFEAAEVYLGTKTSPAVRKLRVGKDEEEKKLAVTIDGDEEIVDVFEDAKVTWRSISRQVESLGFGNMGGEGRTFWLEDPDETVWSEERSYELSFNKKHKDKVLNSYFPYILERAKAIKEESKVVKLHTVNTHHGCWRDAIILDHPMTFQTLAMDSELKMALLEDLDNFVKGKAFYKRMGKTWRRGYLLYGPSGTGKSSLIAAIANHLNYDIYDMDLTGVRSNDDLRLLLLAMPSKAILVIEDVDCVVNLQNQEDNGEDREDREEATTGDPHNPWDEDGWVTEDEIEAENQVTLSGFLNLINGLLSCCSEEQILVFTTNHREQLDPALLRPGCIDMEIHMSYCTMSAFKQLAWNYLGLYDHPLFEQIERLMGEVKVTPAEVAGELMKSKDAGVSLQGIIEFFHKKIEQNEAKAAKDNGSTKGLENI</sequence>
<protein>
    <submittedName>
        <fullName evidence="8">AAA-ATPase</fullName>
    </submittedName>
</protein>